<dbReference type="OrthoDB" id="6891635at2"/>
<protein>
    <recommendedName>
        <fullName evidence="3">Molecular chaperone DnaJ</fullName>
    </recommendedName>
</protein>
<reference evidence="2" key="1">
    <citation type="submission" date="2016-10" db="EMBL/GenBank/DDBJ databases">
        <title>Pseudomonas frederiksbergensis ERGS4:02 complete genome.</title>
        <authorList>
            <person name="Kumar R."/>
            <person name="Acharya V."/>
            <person name="Singh D."/>
        </authorList>
    </citation>
    <scope>NUCLEOTIDE SEQUENCE [LARGE SCALE GENOMIC DNA]</scope>
    <source>
        <strain evidence="2">ERGS4:02</strain>
        <plasmid evidence="2">Plasmid unnamed1</plasmid>
    </source>
</reference>
<dbReference type="GeneID" id="46912031"/>
<name>A0A1J0ETP7_9PSED</name>
<accession>A0A1J0ETP7</accession>
<dbReference type="EMBL" id="CP017887">
    <property type="protein sequence ID" value="APC19481.1"/>
    <property type="molecule type" value="Genomic_DNA"/>
</dbReference>
<dbReference type="Proteomes" id="UP000182567">
    <property type="component" value="Plasmid unnamed1"/>
</dbReference>
<dbReference type="SUPFAM" id="SSF57938">
    <property type="entry name" value="DnaJ/Hsp40 cysteine-rich domain"/>
    <property type="match status" value="1"/>
</dbReference>
<sequence length="84" mass="8980">MKTEPITEIDVYRATLGACVKAEASGQQKLATVLRAWVNASPFGDCPSCQGRPVIISEPVCSTCAGDGFVPLKIIQPGPQGRWY</sequence>
<gene>
    <name evidence="1" type="ORF">BLL42_27490</name>
</gene>
<organism evidence="1 2">
    <name type="scientific">Pseudomonas frederiksbergensis</name>
    <dbReference type="NCBI Taxonomy" id="104087"/>
    <lineage>
        <taxon>Bacteria</taxon>
        <taxon>Pseudomonadati</taxon>
        <taxon>Pseudomonadota</taxon>
        <taxon>Gammaproteobacteria</taxon>
        <taxon>Pseudomonadales</taxon>
        <taxon>Pseudomonadaceae</taxon>
        <taxon>Pseudomonas</taxon>
    </lineage>
</organism>
<dbReference type="AlphaFoldDB" id="A0A1J0ETP7"/>
<evidence type="ECO:0000313" key="1">
    <source>
        <dbReference type="EMBL" id="APC19481.1"/>
    </source>
</evidence>
<evidence type="ECO:0008006" key="3">
    <source>
        <dbReference type="Google" id="ProtNLM"/>
    </source>
</evidence>
<keyword evidence="1" id="KW-0614">Plasmid</keyword>
<dbReference type="RefSeq" id="WP_071555985.1">
    <property type="nucleotide sequence ID" value="NZ_CP017887.1"/>
</dbReference>
<geneLocation type="plasmid" evidence="1">
    <name>unnamed1</name>
</geneLocation>
<evidence type="ECO:0000313" key="2">
    <source>
        <dbReference type="Proteomes" id="UP000182567"/>
    </source>
</evidence>
<dbReference type="InterPro" id="IPR036410">
    <property type="entry name" value="HSP_DnaJ_Cys-rich_dom_sf"/>
</dbReference>
<proteinExistence type="predicted"/>